<dbReference type="AlphaFoldDB" id="A0A165GI13"/>
<dbReference type="EMBL" id="KV407459">
    <property type="protein sequence ID" value="KZF22206.1"/>
    <property type="molecule type" value="Genomic_DNA"/>
</dbReference>
<dbReference type="Pfam" id="PF03221">
    <property type="entry name" value="HTH_Tnp_Tc5"/>
    <property type="match status" value="1"/>
</dbReference>
<dbReference type="PANTHER" id="PTHR19303">
    <property type="entry name" value="TRANSPOSON"/>
    <property type="match status" value="1"/>
</dbReference>
<feature type="compositionally biased region" description="Low complexity" evidence="2">
    <location>
        <begin position="135"/>
        <end position="152"/>
    </location>
</feature>
<feature type="region of interest" description="Disordered" evidence="2">
    <location>
        <begin position="100"/>
        <end position="288"/>
    </location>
</feature>
<dbReference type="GO" id="GO:0005634">
    <property type="term" value="C:nucleus"/>
    <property type="evidence" value="ECO:0007669"/>
    <property type="project" value="TreeGrafter"/>
</dbReference>
<dbReference type="SMART" id="SM00674">
    <property type="entry name" value="CENPB"/>
    <property type="match status" value="1"/>
</dbReference>
<dbReference type="RefSeq" id="XP_018187761.1">
    <property type="nucleotide sequence ID" value="XM_018332732.1"/>
</dbReference>
<evidence type="ECO:0000313" key="4">
    <source>
        <dbReference type="EMBL" id="KZF22206.1"/>
    </source>
</evidence>
<evidence type="ECO:0000256" key="2">
    <source>
        <dbReference type="SAM" id="MobiDB-lite"/>
    </source>
</evidence>
<dbReference type="GeneID" id="28897869"/>
<dbReference type="InterPro" id="IPR050863">
    <property type="entry name" value="CenT-Element_Derived"/>
</dbReference>
<keyword evidence="5" id="KW-1185">Reference proteome</keyword>
<dbReference type="Gene3D" id="1.10.10.60">
    <property type="entry name" value="Homeodomain-like"/>
    <property type="match status" value="1"/>
</dbReference>
<dbReference type="PANTHER" id="PTHR19303:SF70">
    <property type="entry name" value="HTH CENPB-TYPE DOMAIN-CONTAINING PROTEIN"/>
    <property type="match status" value="1"/>
</dbReference>
<feature type="compositionally biased region" description="Polar residues" evidence="2">
    <location>
        <begin position="308"/>
        <end position="330"/>
    </location>
</feature>
<protein>
    <recommendedName>
        <fullName evidence="3">HTH CENPB-type domain-containing protein</fullName>
    </recommendedName>
</protein>
<dbReference type="InterPro" id="IPR009057">
    <property type="entry name" value="Homeodomain-like_sf"/>
</dbReference>
<evidence type="ECO:0000256" key="1">
    <source>
        <dbReference type="ARBA" id="ARBA00023125"/>
    </source>
</evidence>
<proteinExistence type="predicted"/>
<feature type="compositionally biased region" description="Polar residues" evidence="2">
    <location>
        <begin position="194"/>
        <end position="207"/>
    </location>
</feature>
<dbReference type="STRING" id="1328760.A0A165GI13"/>
<dbReference type="InParanoid" id="A0A165GI13"/>
<feature type="region of interest" description="Disordered" evidence="2">
    <location>
        <begin position="379"/>
        <end position="403"/>
    </location>
</feature>
<feature type="compositionally biased region" description="Polar residues" evidence="2">
    <location>
        <begin position="154"/>
        <end position="163"/>
    </location>
</feature>
<dbReference type="InterPro" id="IPR006600">
    <property type="entry name" value="HTH_CenpB_DNA-bd_dom"/>
</dbReference>
<sequence length="403" mass="43422">MSHDPLANLSNSTVSKVLRQKEKYLFPDDGSRSPVKRSKGKFPDIERALSNWARNYQKQGLPLTDSMIKEKARFFATTVGSSESHLKANSSTWLEKFKQKNNLAGSKSAKSSNGRGSTRGLQIQTDSEPTTPNALSPVSPGGLSSPSPIRSPKSQDSTANDSPSDFLDFSPPFAPISSANAPPIPSIFSDSSPQLFSQAPHSPTSPFFSPDLNDGPSPLSSPHVGIPSTMGDLYSRPRSQTFPMLGIEPTFVTSSTTNEGSQKYTQDSVKMPPLETSLSQGDPHRQANGSIHSITYASHDDISPLSIHASTQSTSPTTSNGYGSPTSPSQDDARRALELVMAYFQHQPSGFVDPQDYMTIGKLMEKLRIQGHDLSKGLPGGLHHIPEHEMAGSKKDQSLNASL</sequence>
<dbReference type="OrthoDB" id="9909311at2759"/>
<dbReference type="SUPFAM" id="SSF46689">
    <property type="entry name" value="Homeodomain-like"/>
    <property type="match status" value="1"/>
</dbReference>
<feature type="compositionally biased region" description="Polar residues" evidence="2">
    <location>
        <begin position="251"/>
        <end position="268"/>
    </location>
</feature>
<evidence type="ECO:0000313" key="5">
    <source>
        <dbReference type="Proteomes" id="UP000076632"/>
    </source>
</evidence>
<dbReference type="GO" id="GO:0003677">
    <property type="term" value="F:DNA binding"/>
    <property type="evidence" value="ECO:0007669"/>
    <property type="project" value="UniProtKB-KW"/>
</dbReference>
<keyword evidence="1" id="KW-0238">DNA-binding</keyword>
<gene>
    <name evidence="4" type="ORF">L228DRAFT_247834</name>
</gene>
<feature type="compositionally biased region" description="Polar residues" evidence="2">
    <location>
        <begin position="100"/>
        <end position="134"/>
    </location>
</feature>
<dbReference type="OMA" id="QWPSMLT"/>
<feature type="compositionally biased region" description="Basic and acidic residues" evidence="2">
    <location>
        <begin position="384"/>
        <end position="397"/>
    </location>
</feature>
<accession>A0A165GI13</accession>
<feature type="region of interest" description="Disordered" evidence="2">
    <location>
        <begin position="307"/>
        <end position="331"/>
    </location>
</feature>
<feature type="compositionally biased region" description="Low complexity" evidence="2">
    <location>
        <begin position="169"/>
        <end position="193"/>
    </location>
</feature>
<dbReference type="Proteomes" id="UP000076632">
    <property type="component" value="Unassembled WGS sequence"/>
</dbReference>
<name>A0A165GI13_XYLHT</name>
<evidence type="ECO:0000259" key="3">
    <source>
        <dbReference type="PROSITE" id="PS51253"/>
    </source>
</evidence>
<reference evidence="4 5" key="1">
    <citation type="journal article" date="2016" name="Fungal Biol.">
        <title>The genome of Xylona heveae provides a window into fungal endophytism.</title>
        <authorList>
            <person name="Gazis R."/>
            <person name="Kuo A."/>
            <person name="Riley R."/>
            <person name="LaButti K."/>
            <person name="Lipzen A."/>
            <person name="Lin J."/>
            <person name="Amirebrahimi M."/>
            <person name="Hesse C.N."/>
            <person name="Spatafora J.W."/>
            <person name="Henrissat B."/>
            <person name="Hainaut M."/>
            <person name="Grigoriev I.V."/>
            <person name="Hibbett D.S."/>
        </authorList>
    </citation>
    <scope>NUCLEOTIDE SEQUENCE [LARGE SCALE GENOMIC DNA]</scope>
    <source>
        <strain evidence="4 5">TC161</strain>
    </source>
</reference>
<dbReference type="PROSITE" id="PS51253">
    <property type="entry name" value="HTH_CENPB"/>
    <property type="match status" value="1"/>
</dbReference>
<feature type="domain" description="HTH CENPB-type" evidence="3">
    <location>
        <begin position="33"/>
        <end position="107"/>
    </location>
</feature>
<organism evidence="4 5">
    <name type="scientific">Xylona heveae (strain CBS 132557 / TC161)</name>
    <dbReference type="NCBI Taxonomy" id="1328760"/>
    <lineage>
        <taxon>Eukaryota</taxon>
        <taxon>Fungi</taxon>
        <taxon>Dikarya</taxon>
        <taxon>Ascomycota</taxon>
        <taxon>Pezizomycotina</taxon>
        <taxon>Xylonomycetes</taxon>
        <taxon>Xylonales</taxon>
        <taxon>Xylonaceae</taxon>
        <taxon>Xylona</taxon>
    </lineage>
</organism>